<organism evidence="2 3">
    <name type="scientific">Nocardia xishanensis</name>
    <dbReference type="NCBI Taxonomy" id="238964"/>
    <lineage>
        <taxon>Bacteria</taxon>
        <taxon>Bacillati</taxon>
        <taxon>Actinomycetota</taxon>
        <taxon>Actinomycetes</taxon>
        <taxon>Mycobacteriales</taxon>
        <taxon>Nocardiaceae</taxon>
        <taxon>Nocardia</taxon>
    </lineage>
</organism>
<evidence type="ECO:0000259" key="1">
    <source>
        <dbReference type="Pfam" id="PF11716"/>
    </source>
</evidence>
<dbReference type="GO" id="GO:0016853">
    <property type="term" value="F:isomerase activity"/>
    <property type="evidence" value="ECO:0007669"/>
    <property type="project" value="UniProtKB-KW"/>
</dbReference>
<dbReference type="NCBIfam" id="TIGR03083">
    <property type="entry name" value="maleylpyruvate isomerase family mycothiol-dependent enzyme"/>
    <property type="match status" value="1"/>
</dbReference>
<gene>
    <name evidence="2" type="ORF">ACH49W_26460</name>
</gene>
<dbReference type="Proteomes" id="UP001611415">
    <property type="component" value="Unassembled WGS sequence"/>
</dbReference>
<proteinExistence type="predicted"/>
<protein>
    <submittedName>
        <fullName evidence="2">Maleylpyruvate isomerase N-terminal domain-containing protein</fullName>
    </submittedName>
</protein>
<evidence type="ECO:0000313" key="2">
    <source>
        <dbReference type="EMBL" id="MFI2476941.1"/>
    </source>
</evidence>
<sequence length="219" mass="23404">MTDVVRAFDEESLACARVLAELTPPEFARPTSCPPWTVAELIAHVTAAIARVPDGLAAPAPSRADLDAAGYYHPRIFDATANAERVAAAQYAAAAQPDQADLVAAFDHQRRRSMDGIARQPPDRLIVTRWGDGMALREFLLTRVVELVLHGLDLAAALDRPVWATPTAAALVTGFLGVDTAATRLGWDQPTALAKGSGRAPLDPNEQAELARIPLRPFG</sequence>
<name>A0ABW7X761_9NOCA</name>
<evidence type="ECO:0000313" key="3">
    <source>
        <dbReference type="Proteomes" id="UP001611415"/>
    </source>
</evidence>
<dbReference type="SUPFAM" id="SSF109854">
    <property type="entry name" value="DinB/YfiT-like putative metalloenzymes"/>
    <property type="match status" value="1"/>
</dbReference>
<dbReference type="RefSeq" id="WP_364825258.1">
    <property type="nucleotide sequence ID" value="NZ_JBFAYM010000016.1"/>
</dbReference>
<feature type="domain" description="Mycothiol-dependent maleylpyruvate isomerase metal-binding" evidence="1">
    <location>
        <begin position="11"/>
        <end position="155"/>
    </location>
</feature>
<dbReference type="InterPro" id="IPR017517">
    <property type="entry name" value="Maleyloyr_isom"/>
</dbReference>
<dbReference type="InterPro" id="IPR024344">
    <property type="entry name" value="MDMPI_metal-binding"/>
</dbReference>
<accession>A0ABW7X761</accession>
<reference evidence="2 3" key="1">
    <citation type="submission" date="2024-10" db="EMBL/GenBank/DDBJ databases">
        <title>The Natural Products Discovery Center: Release of the First 8490 Sequenced Strains for Exploring Actinobacteria Biosynthetic Diversity.</title>
        <authorList>
            <person name="Kalkreuter E."/>
            <person name="Kautsar S.A."/>
            <person name="Yang D."/>
            <person name="Bader C.D."/>
            <person name="Teijaro C.N."/>
            <person name="Fluegel L."/>
            <person name="Davis C.M."/>
            <person name="Simpson J.R."/>
            <person name="Lauterbach L."/>
            <person name="Steele A.D."/>
            <person name="Gui C."/>
            <person name="Meng S."/>
            <person name="Li G."/>
            <person name="Viehrig K."/>
            <person name="Ye F."/>
            <person name="Su P."/>
            <person name="Kiefer A.F."/>
            <person name="Nichols A."/>
            <person name="Cepeda A.J."/>
            <person name="Yan W."/>
            <person name="Fan B."/>
            <person name="Jiang Y."/>
            <person name="Adhikari A."/>
            <person name="Zheng C.-J."/>
            <person name="Schuster L."/>
            <person name="Cowan T.M."/>
            <person name="Smanski M.J."/>
            <person name="Chevrette M.G."/>
            <person name="De Carvalho L.P.S."/>
            <person name="Shen B."/>
        </authorList>
    </citation>
    <scope>NUCLEOTIDE SEQUENCE [LARGE SCALE GENOMIC DNA]</scope>
    <source>
        <strain evidence="2 3">NPDC019275</strain>
    </source>
</reference>
<dbReference type="InterPro" id="IPR034660">
    <property type="entry name" value="DinB/YfiT-like"/>
</dbReference>
<keyword evidence="2" id="KW-0413">Isomerase</keyword>
<dbReference type="EMBL" id="JBIRYO010000020">
    <property type="protein sequence ID" value="MFI2476941.1"/>
    <property type="molecule type" value="Genomic_DNA"/>
</dbReference>
<dbReference type="Pfam" id="PF11716">
    <property type="entry name" value="MDMPI_N"/>
    <property type="match status" value="1"/>
</dbReference>
<keyword evidence="3" id="KW-1185">Reference proteome</keyword>
<comment type="caution">
    <text evidence="2">The sequence shown here is derived from an EMBL/GenBank/DDBJ whole genome shotgun (WGS) entry which is preliminary data.</text>
</comment>
<dbReference type="Gene3D" id="1.20.120.450">
    <property type="entry name" value="dinb family like domain"/>
    <property type="match status" value="1"/>
</dbReference>